<keyword evidence="3" id="KW-0238">DNA-binding</keyword>
<evidence type="ECO:0000259" key="8">
    <source>
        <dbReference type="PROSITE" id="PS51077"/>
    </source>
</evidence>
<dbReference type="SUPFAM" id="SSF55781">
    <property type="entry name" value="GAF domain-like"/>
    <property type="match status" value="1"/>
</dbReference>
<dbReference type="AlphaFoldDB" id="A0A101V501"/>
<keyword evidence="11" id="KW-1185">Reference proteome</keyword>
<evidence type="ECO:0000259" key="9">
    <source>
        <dbReference type="PROSITE" id="PS51078"/>
    </source>
</evidence>
<evidence type="ECO:0000256" key="2">
    <source>
        <dbReference type="ARBA" id="ARBA00023015"/>
    </source>
</evidence>
<dbReference type="GO" id="GO:0006071">
    <property type="term" value="P:glycerol metabolic process"/>
    <property type="evidence" value="ECO:0007669"/>
    <property type="project" value="UniProtKB-KW"/>
</dbReference>
<dbReference type="GO" id="GO:0003700">
    <property type="term" value="F:DNA-binding transcription factor activity"/>
    <property type="evidence" value="ECO:0007669"/>
    <property type="project" value="TreeGrafter"/>
</dbReference>
<dbReference type="InterPro" id="IPR014757">
    <property type="entry name" value="Tscrpt_reg_IclR_C"/>
</dbReference>
<dbReference type="EMBL" id="LMXB01000013">
    <property type="protein sequence ID" value="KUO22608.1"/>
    <property type="molecule type" value="Genomic_DNA"/>
</dbReference>
<keyword evidence="1" id="KW-0319">Glycerol metabolism</keyword>
<dbReference type="FunFam" id="1.10.10.10:FF:000056">
    <property type="entry name" value="IclR family transcriptional regulator"/>
    <property type="match status" value="1"/>
</dbReference>
<comment type="caution">
    <text evidence="10">The sequence shown here is derived from an EMBL/GenBank/DDBJ whole genome shotgun (WGS) entry which is preliminary data.</text>
</comment>
<reference evidence="10 11" key="1">
    <citation type="submission" date="2015-10" db="EMBL/GenBank/DDBJ databases">
        <title>Draft genome sequence of Streptomyces sp. RV15, isolated from a marine sponge.</title>
        <authorList>
            <person name="Ruckert C."/>
            <person name="Abdelmohsen U.R."/>
            <person name="Winkler A."/>
            <person name="Hentschel U."/>
            <person name="Kalinowski J."/>
            <person name="Kampfer P."/>
            <person name="Glaeser S."/>
        </authorList>
    </citation>
    <scope>NUCLEOTIDE SEQUENCE [LARGE SCALE GENOMIC DNA]</scope>
    <source>
        <strain evidence="10 11">RV15</strain>
    </source>
</reference>
<protein>
    <recommendedName>
        <fullName evidence="7">Glycerol operon regulatory protein</fullName>
    </recommendedName>
</protein>
<name>A0A101V501_9ACTN</name>
<dbReference type="Proteomes" id="UP000053260">
    <property type="component" value="Unassembled WGS sequence"/>
</dbReference>
<evidence type="ECO:0000256" key="1">
    <source>
        <dbReference type="ARBA" id="ARBA00022798"/>
    </source>
</evidence>
<gene>
    <name evidence="10" type="ORF">AQJ91_03095</name>
</gene>
<dbReference type="OrthoDB" id="60629at2"/>
<evidence type="ECO:0000256" key="7">
    <source>
        <dbReference type="ARBA" id="ARBA00070406"/>
    </source>
</evidence>
<dbReference type="Gene3D" id="1.10.10.10">
    <property type="entry name" value="Winged helix-like DNA-binding domain superfamily/Winged helix DNA-binding domain"/>
    <property type="match status" value="1"/>
</dbReference>
<dbReference type="PROSITE" id="PS51078">
    <property type="entry name" value="ICLR_ED"/>
    <property type="match status" value="1"/>
</dbReference>
<dbReference type="InterPro" id="IPR036390">
    <property type="entry name" value="WH_DNA-bd_sf"/>
</dbReference>
<dbReference type="SMART" id="SM00346">
    <property type="entry name" value="HTH_ICLR"/>
    <property type="match status" value="1"/>
</dbReference>
<accession>A0A101V501</accession>
<feature type="domain" description="HTH iclR-type" evidence="8">
    <location>
        <begin position="10"/>
        <end position="71"/>
    </location>
</feature>
<comment type="function">
    <text evidence="6">May be an activator protein for the gylABX operon.</text>
</comment>
<dbReference type="InterPro" id="IPR005471">
    <property type="entry name" value="Tscrpt_reg_IclR_N"/>
</dbReference>
<keyword evidence="2" id="KW-0805">Transcription regulation</keyword>
<dbReference type="Pfam" id="PF09339">
    <property type="entry name" value="HTH_IclR"/>
    <property type="match status" value="1"/>
</dbReference>
<dbReference type="GO" id="GO:0045892">
    <property type="term" value="P:negative regulation of DNA-templated transcription"/>
    <property type="evidence" value="ECO:0007669"/>
    <property type="project" value="TreeGrafter"/>
</dbReference>
<sequence>MTTHPTVPERSAVDRTLRILSAFDRHNQILTLSEISRRSGLPVATAHRIVTKLHRLGVLGRTTDGRYGIGIRLWEAGTLAPRSSLVSEIAQSSLVDLHNQTSAVALLVIRDGDESVCVSFVSRDPGHATAPGALGRRRPLHTTAMGLVLLAHTSAATGGEPGSGAPPAAGAGDPALQRRLAGIRRQGYAVAAGTPSPNVGGLAAPVRDAQGEVVAGVGVMTHIHAFQQLQLVSPVLAAAAAVSQGIQAFSGRDRTLDPPA</sequence>
<evidence type="ECO:0000256" key="6">
    <source>
        <dbReference type="ARBA" id="ARBA00058938"/>
    </source>
</evidence>
<dbReference type="InterPro" id="IPR029016">
    <property type="entry name" value="GAF-like_dom_sf"/>
</dbReference>
<dbReference type="SUPFAM" id="SSF46785">
    <property type="entry name" value="Winged helix' DNA-binding domain"/>
    <property type="match status" value="1"/>
</dbReference>
<dbReference type="PANTHER" id="PTHR30136">
    <property type="entry name" value="HELIX-TURN-HELIX TRANSCRIPTIONAL REGULATOR, ICLR FAMILY"/>
    <property type="match status" value="1"/>
</dbReference>
<evidence type="ECO:0000256" key="4">
    <source>
        <dbReference type="ARBA" id="ARBA00023159"/>
    </source>
</evidence>
<proteinExistence type="predicted"/>
<dbReference type="Gene3D" id="3.30.450.40">
    <property type="match status" value="1"/>
</dbReference>
<evidence type="ECO:0000313" key="11">
    <source>
        <dbReference type="Proteomes" id="UP000053260"/>
    </source>
</evidence>
<dbReference type="PANTHER" id="PTHR30136:SF24">
    <property type="entry name" value="HTH-TYPE TRANSCRIPTIONAL REPRESSOR ALLR"/>
    <property type="match status" value="1"/>
</dbReference>
<evidence type="ECO:0000256" key="5">
    <source>
        <dbReference type="ARBA" id="ARBA00023163"/>
    </source>
</evidence>
<dbReference type="RefSeq" id="WP_067015867.1">
    <property type="nucleotide sequence ID" value="NZ_KQ949075.1"/>
</dbReference>
<dbReference type="STRING" id="909626.AQJ91_03095"/>
<organism evidence="10 11">
    <name type="scientific">Streptomyces dysideae</name>
    <dbReference type="NCBI Taxonomy" id="909626"/>
    <lineage>
        <taxon>Bacteria</taxon>
        <taxon>Bacillati</taxon>
        <taxon>Actinomycetota</taxon>
        <taxon>Actinomycetes</taxon>
        <taxon>Kitasatosporales</taxon>
        <taxon>Streptomycetaceae</taxon>
        <taxon>Streptomyces</taxon>
    </lineage>
</organism>
<dbReference type="InterPro" id="IPR050707">
    <property type="entry name" value="HTH_MetabolicPath_Reg"/>
</dbReference>
<keyword evidence="4" id="KW-0010">Activator</keyword>
<evidence type="ECO:0000313" key="10">
    <source>
        <dbReference type="EMBL" id="KUO22608.1"/>
    </source>
</evidence>
<evidence type="ECO:0000256" key="3">
    <source>
        <dbReference type="ARBA" id="ARBA00023125"/>
    </source>
</evidence>
<dbReference type="PROSITE" id="PS51077">
    <property type="entry name" value="HTH_ICLR"/>
    <property type="match status" value="1"/>
</dbReference>
<dbReference type="Pfam" id="PF01614">
    <property type="entry name" value="IclR_C"/>
    <property type="match status" value="1"/>
</dbReference>
<keyword evidence="5" id="KW-0804">Transcription</keyword>
<dbReference type="InterPro" id="IPR036388">
    <property type="entry name" value="WH-like_DNA-bd_sf"/>
</dbReference>
<dbReference type="GO" id="GO:0003677">
    <property type="term" value="F:DNA binding"/>
    <property type="evidence" value="ECO:0007669"/>
    <property type="project" value="UniProtKB-KW"/>
</dbReference>
<feature type="domain" description="IclR-ED" evidence="9">
    <location>
        <begin position="72"/>
        <end position="252"/>
    </location>
</feature>